<dbReference type="Proteomes" id="UP000633509">
    <property type="component" value="Unassembled WGS sequence"/>
</dbReference>
<feature type="transmembrane region" description="Helical" evidence="5">
    <location>
        <begin position="94"/>
        <end position="114"/>
    </location>
</feature>
<gene>
    <name evidence="7" type="ORF">H4W80_011620</name>
</gene>
<feature type="transmembrane region" description="Helical" evidence="5">
    <location>
        <begin position="239"/>
        <end position="260"/>
    </location>
</feature>
<evidence type="ECO:0000259" key="6">
    <source>
        <dbReference type="PROSITE" id="PS50850"/>
    </source>
</evidence>
<evidence type="ECO:0000256" key="3">
    <source>
        <dbReference type="ARBA" id="ARBA00022989"/>
    </source>
</evidence>
<dbReference type="RefSeq" id="WP_225964260.1">
    <property type="nucleotide sequence ID" value="NZ_JADBEK010000001.1"/>
</dbReference>
<feature type="transmembrane region" description="Helical" evidence="5">
    <location>
        <begin position="182"/>
        <end position="203"/>
    </location>
</feature>
<dbReference type="PANTHER" id="PTHR23528:SF1">
    <property type="entry name" value="MAJOR FACILITATOR SUPERFAMILY (MFS) PROFILE DOMAIN-CONTAINING PROTEIN"/>
    <property type="match status" value="1"/>
</dbReference>
<reference evidence="7 8" key="1">
    <citation type="submission" date="2020-10" db="EMBL/GenBank/DDBJ databases">
        <title>Sequencing the genomes of 1000 actinobacteria strains.</title>
        <authorList>
            <person name="Klenk H.-P."/>
        </authorList>
    </citation>
    <scope>NUCLEOTIDE SEQUENCE [LARGE SCALE GENOMIC DNA]</scope>
    <source>
        <strain evidence="7 8">DSM 43173</strain>
    </source>
</reference>
<evidence type="ECO:0000313" key="7">
    <source>
        <dbReference type="EMBL" id="MBE1593362.1"/>
    </source>
</evidence>
<feature type="transmembrane region" description="Helical" evidence="5">
    <location>
        <begin position="305"/>
        <end position="323"/>
    </location>
</feature>
<accession>A0ABR9MKF1</accession>
<name>A0ABR9MKF1_9ACTN</name>
<evidence type="ECO:0000256" key="1">
    <source>
        <dbReference type="ARBA" id="ARBA00004651"/>
    </source>
</evidence>
<evidence type="ECO:0000256" key="5">
    <source>
        <dbReference type="SAM" id="Phobius"/>
    </source>
</evidence>
<keyword evidence="2 5" id="KW-0812">Transmembrane</keyword>
<dbReference type="InterPro" id="IPR036259">
    <property type="entry name" value="MFS_trans_sf"/>
</dbReference>
<feature type="transmembrane region" description="Helical" evidence="5">
    <location>
        <begin position="154"/>
        <end position="176"/>
    </location>
</feature>
<comment type="subcellular location">
    <subcellularLocation>
        <location evidence="1">Cell membrane</location>
        <topology evidence="1">Multi-pass membrane protein</topology>
    </subcellularLocation>
</comment>
<evidence type="ECO:0000256" key="2">
    <source>
        <dbReference type="ARBA" id="ARBA00022692"/>
    </source>
</evidence>
<dbReference type="Gene3D" id="1.20.1250.20">
    <property type="entry name" value="MFS general substrate transporter like domains"/>
    <property type="match status" value="1"/>
</dbReference>
<evidence type="ECO:0000256" key="4">
    <source>
        <dbReference type="ARBA" id="ARBA00023136"/>
    </source>
</evidence>
<keyword evidence="3 5" id="KW-1133">Transmembrane helix</keyword>
<feature type="transmembrane region" description="Helical" evidence="5">
    <location>
        <begin position="120"/>
        <end position="142"/>
    </location>
</feature>
<dbReference type="EMBL" id="JADBEK010000001">
    <property type="protein sequence ID" value="MBE1593362.1"/>
    <property type="molecule type" value="Genomic_DNA"/>
</dbReference>
<sequence>MNLDTPPPPADTAEPLPKVGPRYIWLMVLAQFGVFLAFITPVAISLSIRLSQLAPGHEESLGYITGAGAAVSVLSGPLIGVLSDRTRTRLGRRTPYMIGGTLLGLVSLIVMALAPGVLLLGAGWVLAQLGWGSALGALMNSQADRLPEEQRGKVAGLCGFATLIAPVIGVVAAGALAGDNLLLFMVPGVVGAVLVTLFAWLVWEKDSRGLAVAEPLTARSLASKYVVDPRKYPDFSWNWLGRFAFYFGLTLNTTFTAFFFASRLGATVEEVAGTLATVSGIGVLATAGGALGGGFLSDRLRSRRVFVLSSGCIYGVGTVVMATSSSVPLLFTGSLICSVGLGMFSAVDQALALDVLPERETSAGRFMGIFGFATSVPQALAPLVAPLFLAVGAGATGGEELHAAVSRRGRLHGGRRRDRAARQVRTLTAAGRPSERLFALDPLLCLRSVAFPLESACHR</sequence>
<dbReference type="SUPFAM" id="SSF103473">
    <property type="entry name" value="MFS general substrate transporter"/>
    <property type="match status" value="1"/>
</dbReference>
<evidence type="ECO:0000313" key="8">
    <source>
        <dbReference type="Proteomes" id="UP000633509"/>
    </source>
</evidence>
<comment type="caution">
    <text evidence="7">The sequence shown here is derived from an EMBL/GenBank/DDBJ whole genome shotgun (WGS) entry which is preliminary data.</text>
</comment>
<feature type="domain" description="Major facilitator superfamily (MFS) profile" evidence="6">
    <location>
        <begin position="26"/>
        <end position="459"/>
    </location>
</feature>
<feature type="transmembrane region" description="Helical" evidence="5">
    <location>
        <begin position="60"/>
        <end position="82"/>
    </location>
</feature>
<organism evidence="7 8">
    <name type="scientific">Nonomuraea angiospora</name>
    <dbReference type="NCBI Taxonomy" id="46172"/>
    <lineage>
        <taxon>Bacteria</taxon>
        <taxon>Bacillati</taxon>
        <taxon>Actinomycetota</taxon>
        <taxon>Actinomycetes</taxon>
        <taxon>Streptosporangiales</taxon>
        <taxon>Streptosporangiaceae</taxon>
        <taxon>Nonomuraea</taxon>
    </lineage>
</organism>
<dbReference type="PROSITE" id="PS50850">
    <property type="entry name" value="MFS"/>
    <property type="match status" value="1"/>
</dbReference>
<keyword evidence="8" id="KW-1185">Reference proteome</keyword>
<feature type="transmembrane region" description="Helical" evidence="5">
    <location>
        <begin position="272"/>
        <end position="293"/>
    </location>
</feature>
<feature type="transmembrane region" description="Helical" evidence="5">
    <location>
        <begin position="23"/>
        <end position="48"/>
    </location>
</feature>
<dbReference type="PANTHER" id="PTHR23528">
    <property type="match status" value="1"/>
</dbReference>
<keyword evidence="4 5" id="KW-0472">Membrane</keyword>
<dbReference type="InterPro" id="IPR011701">
    <property type="entry name" value="MFS"/>
</dbReference>
<dbReference type="Pfam" id="PF07690">
    <property type="entry name" value="MFS_1"/>
    <property type="match status" value="1"/>
</dbReference>
<proteinExistence type="predicted"/>
<dbReference type="CDD" id="cd06174">
    <property type="entry name" value="MFS"/>
    <property type="match status" value="1"/>
</dbReference>
<protein>
    <submittedName>
        <fullName evidence="7">MFS family permease</fullName>
    </submittedName>
</protein>
<dbReference type="InterPro" id="IPR020846">
    <property type="entry name" value="MFS_dom"/>
</dbReference>